<keyword evidence="2" id="KW-1185">Reference proteome</keyword>
<dbReference type="GO" id="GO:0009055">
    <property type="term" value="F:electron transfer activity"/>
    <property type="evidence" value="ECO:0007669"/>
    <property type="project" value="InterPro"/>
</dbReference>
<dbReference type="AlphaFoldDB" id="A0A975RW23"/>
<dbReference type="InterPro" id="IPR036909">
    <property type="entry name" value="Cyt_c-like_dom_sf"/>
</dbReference>
<evidence type="ECO:0000313" key="2">
    <source>
        <dbReference type="Proteomes" id="UP000676951"/>
    </source>
</evidence>
<gene>
    <name evidence="1" type="ORF">KMZ93_20275</name>
</gene>
<evidence type="ECO:0000313" key="1">
    <source>
        <dbReference type="EMBL" id="QWG22290.1"/>
    </source>
</evidence>
<reference evidence="1 2" key="1">
    <citation type="submission" date="2021-06" db="EMBL/GenBank/DDBJ databases">
        <title>Bradyrhizobium sp. S2-11-4 Genome sequencing.</title>
        <authorList>
            <person name="Jin L."/>
        </authorList>
    </citation>
    <scope>NUCLEOTIDE SEQUENCE [LARGE SCALE GENOMIC DNA]</scope>
    <source>
        <strain evidence="1 2">S2-11-4</strain>
    </source>
</reference>
<dbReference type="SUPFAM" id="SSF46626">
    <property type="entry name" value="Cytochrome c"/>
    <property type="match status" value="1"/>
</dbReference>
<dbReference type="Proteomes" id="UP000676951">
    <property type="component" value="Chromosome"/>
</dbReference>
<dbReference type="RefSeq" id="WP_215603059.1">
    <property type="nucleotide sequence ID" value="NZ_CP076136.1"/>
</dbReference>
<dbReference type="EMBL" id="CP076136">
    <property type="protein sequence ID" value="QWG22290.1"/>
    <property type="molecule type" value="Genomic_DNA"/>
</dbReference>
<organism evidence="1 2">
    <name type="scientific">Bradyrhizobium sediminis</name>
    <dbReference type="NCBI Taxonomy" id="2840469"/>
    <lineage>
        <taxon>Bacteria</taxon>
        <taxon>Pseudomonadati</taxon>
        <taxon>Pseudomonadota</taxon>
        <taxon>Alphaproteobacteria</taxon>
        <taxon>Hyphomicrobiales</taxon>
        <taxon>Nitrobacteraceae</taxon>
        <taxon>Bradyrhizobium</taxon>
    </lineage>
</organism>
<sequence>MSFIRVLLCAIPIVFSALLADPLLAQKKDVFAFIPAGGRTLFAQLVVSHPPADELQAILTGKRTRAEWLAYLKSKAKGVPALQKFSEQEQITLADYLTFNMPLASGQGLADLAKADLEKALPPDGRDFALEKCQGCHIITVVITQVRPVPAWLGTMNKPSHARIKLSREQREALASYLVLNGGIPIDDVPEELRAGGASY</sequence>
<dbReference type="GO" id="GO:0020037">
    <property type="term" value="F:heme binding"/>
    <property type="evidence" value="ECO:0007669"/>
    <property type="project" value="InterPro"/>
</dbReference>
<protein>
    <recommendedName>
        <fullName evidence="3">Cytochrome c domain-containing protein</fullName>
    </recommendedName>
</protein>
<proteinExistence type="predicted"/>
<evidence type="ECO:0008006" key="3">
    <source>
        <dbReference type="Google" id="ProtNLM"/>
    </source>
</evidence>
<accession>A0A975RW23</accession>
<name>A0A975RW23_9BRAD</name>